<reference evidence="1" key="1">
    <citation type="submission" date="2021-02" db="EMBL/GenBank/DDBJ databases">
        <authorList>
            <consortium name="DOE Joint Genome Institute"/>
            <person name="Ahrendt S."/>
            <person name="Looney B.P."/>
            <person name="Miyauchi S."/>
            <person name="Morin E."/>
            <person name="Drula E."/>
            <person name="Courty P.E."/>
            <person name="Chicoki N."/>
            <person name="Fauchery L."/>
            <person name="Kohler A."/>
            <person name="Kuo A."/>
            <person name="Labutti K."/>
            <person name="Pangilinan J."/>
            <person name="Lipzen A."/>
            <person name="Riley R."/>
            <person name="Andreopoulos W."/>
            <person name="He G."/>
            <person name="Johnson J."/>
            <person name="Barry K.W."/>
            <person name="Grigoriev I.V."/>
            <person name="Nagy L."/>
            <person name="Hibbett D."/>
            <person name="Henrissat B."/>
            <person name="Matheny P.B."/>
            <person name="Labbe J."/>
            <person name="Martin F."/>
        </authorList>
    </citation>
    <scope>NUCLEOTIDE SEQUENCE</scope>
    <source>
        <strain evidence="1">EC-137</strain>
    </source>
</reference>
<accession>A0ACB8QTV6</accession>
<evidence type="ECO:0000313" key="1">
    <source>
        <dbReference type="EMBL" id="KAI0035045.1"/>
    </source>
</evidence>
<proteinExistence type="predicted"/>
<dbReference type="Proteomes" id="UP000814128">
    <property type="component" value="Unassembled WGS sequence"/>
</dbReference>
<sequence>MPGDKKQIIIVGGGFAGGLLARTLSKDIDSTKHSLTLITARPFSVLYPASIRMAVTSSGSLEDKVLVPYDKLFHNNNGKVVIGRVVTVEATEGDRPGSVVLADGSRFSYDILVLAPGSSWSGPVAFPDTKEETLAHIQSWREKFASAKSVAVVGGGPVGVECAGELRDFYPGKKVTIVHRDRLLINDFFPDKFRKAVGKDIRAAGVDLILNDSLEVTGTPEGAVSTTTRTGKAINVDLIVPAFGGKPATDFLHSMGTGILSSTGHIRVKKTLQLVSHPNIFAAGDAIESSQSRQIFQATDHANIIAINVRDLLNGRTPAKEYGTSLNGMFVSNGRERGVGYVGMLWGLVLGNWMVSRVKGRDLLVGRGRAGLGMADA</sequence>
<dbReference type="EMBL" id="MU273490">
    <property type="protein sequence ID" value="KAI0035045.1"/>
    <property type="molecule type" value="Genomic_DNA"/>
</dbReference>
<reference evidence="1" key="2">
    <citation type="journal article" date="2022" name="New Phytol.">
        <title>Evolutionary transition to the ectomycorrhizal habit in the genomes of a hyperdiverse lineage of mushroom-forming fungi.</title>
        <authorList>
            <person name="Looney B."/>
            <person name="Miyauchi S."/>
            <person name="Morin E."/>
            <person name="Drula E."/>
            <person name="Courty P.E."/>
            <person name="Kohler A."/>
            <person name="Kuo A."/>
            <person name="LaButti K."/>
            <person name="Pangilinan J."/>
            <person name="Lipzen A."/>
            <person name="Riley R."/>
            <person name="Andreopoulos W."/>
            <person name="He G."/>
            <person name="Johnson J."/>
            <person name="Nolan M."/>
            <person name="Tritt A."/>
            <person name="Barry K.W."/>
            <person name="Grigoriev I.V."/>
            <person name="Nagy L.G."/>
            <person name="Hibbett D."/>
            <person name="Henrissat B."/>
            <person name="Matheny P.B."/>
            <person name="Labbe J."/>
            <person name="Martin F.M."/>
        </authorList>
    </citation>
    <scope>NUCLEOTIDE SEQUENCE</scope>
    <source>
        <strain evidence="1">EC-137</strain>
    </source>
</reference>
<evidence type="ECO:0000313" key="2">
    <source>
        <dbReference type="Proteomes" id="UP000814128"/>
    </source>
</evidence>
<protein>
    <submittedName>
        <fullName evidence="1">FAD/NAD-P-binding domain-containing protein</fullName>
    </submittedName>
</protein>
<organism evidence="1 2">
    <name type="scientific">Vararia minispora EC-137</name>
    <dbReference type="NCBI Taxonomy" id="1314806"/>
    <lineage>
        <taxon>Eukaryota</taxon>
        <taxon>Fungi</taxon>
        <taxon>Dikarya</taxon>
        <taxon>Basidiomycota</taxon>
        <taxon>Agaricomycotina</taxon>
        <taxon>Agaricomycetes</taxon>
        <taxon>Russulales</taxon>
        <taxon>Lachnocladiaceae</taxon>
        <taxon>Vararia</taxon>
    </lineage>
</organism>
<gene>
    <name evidence="1" type="ORF">K488DRAFT_44144</name>
</gene>
<comment type="caution">
    <text evidence="1">The sequence shown here is derived from an EMBL/GenBank/DDBJ whole genome shotgun (WGS) entry which is preliminary data.</text>
</comment>
<keyword evidence="2" id="KW-1185">Reference proteome</keyword>
<name>A0ACB8QTV6_9AGAM</name>